<dbReference type="GO" id="GO:0016831">
    <property type="term" value="F:carboxy-lyase activity"/>
    <property type="evidence" value="ECO:0007669"/>
    <property type="project" value="InterPro"/>
</dbReference>
<keyword evidence="1" id="KW-0456">Lyase</keyword>
<name>A0A975HF13_9SPHN</name>
<dbReference type="Gene3D" id="3.20.20.140">
    <property type="entry name" value="Metal-dependent hydrolases"/>
    <property type="match status" value="1"/>
</dbReference>
<dbReference type="PANTHER" id="PTHR21240">
    <property type="entry name" value="2-AMINO-3-CARBOXYLMUCONATE-6-SEMIALDEHYDE DECARBOXYLASE"/>
    <property type="match status" value="1"/>
</dbReference>
<feature type="domain" description="Amidohydrolase-related" evidence="2">
    <location>
        <begin position="55"/>
        <end position="362"/>
    </location>
</feature>
<dbReference type="AlphaFoldDB" id="A0A975HF13"/>
<protein>
    <submittedName>
        <fullName evidence="3">Amidohydrolase</fullName>
    </submittedName>
</protein>
<dbReference type="CDD" id="cd01292">
    <property type="entry name" value="metallo-dependent_hydrolases"/>
    <property type="match status" value="1"/>
</dbReference>
<evidence type="ECO:0000259" key="2">
    <source>
        <dbReference type="Pfam" id="PF04909"/>
    </source>
</evidence>
<dbReference type="GO" id="GO:0019748">
    <property type="term" value="P:secondary metabolic process"/>
    <property type="evidence" value="ECO:0007669"/>
    <property type="project" value="TreeGrafter"/>
</dbReference>
<dbReference type="InterPro" id="IPR032465">
    <property type="entry name" value="ACMSD"/>
</dbReference>
<evidence type="ECO:0000313" key="4">
    <source>
        <dbReference type="Proteomes" id="UP000664914"/>
    </source>
</evidence>
<organism evidence="3 4">
    <name type="scientific">Rhizorhabdus wittichii</name>
    <dbReference type="NCBI Taxonomy" id="160791"/>
    <lineage>
        <taxon>Bacteria</taxon>
        <taxon>Pseudomonadati</taxon>
        <taxon>Pseudomonadota</taxon>
        <taxon>Alphaproteobacteria</taxon>
        <taxon>Sphingomonadales</taxon>
        <taxon>Sphingomonadaceae</taxon>
        <taxon>Rhizorhabdus</taxon>
    </lineage>
</organism>
<dbReference type="GO" id="GO:0005737">
    <property type="term" value="C:cytoplasm"/>
    <property type="evidence" value="ECO:0007669"/>
    <property type="project" value="TreeGrafter"/>
</dbReference>
<dbReference type="SUPFAM" id="SSF51556">
    <property type="entry name" value="Metallo-dependent hydrolases"/>
    <property type="match status" value="1"/>
</dbReference>
<reference evidence="3" key="2">
    <citation type="submission" date="2021-04" db="EMBL/GenBank/DDBJ databases">
        <title>Isolation and genomic analysis of the ibuprofen-degrading bacterium Sphingomonas strain MPO218.</title>
        <authorList>
            <person name="Aulestia M."/>
            <person name="Flores A."/>
            <person name="Mangas E.L."/>
            <person name="Perez-Pulido A.J."/>
            <person name="Santero E."/>
            <person name="Camacho E.M."/>
        </authorList>
    </citation>
    <scope>NUCLEOTIDE SEQUENCE</scope>
    <source>
        <strain evidence="3">MPO218</strain>
    </source>
</reference>
<dbReference type="PROSITE" id="PS51318">
    <property type="entry name" value="TAT"/>
    <property type="match status" value="1"/>
</dbReference>
<reference evidence="3" key="1">
    <citation type="submission" date="2020-07" db="EMBL/GenBank/DDBJ databases">
        <authorList>
            <person name="Camacho E."/>
        </authorList>
    </citation>
    <scope>NUCLEOTIDE SEQUENCE</scope>
    <source>
        <strain evidence="3">MPO218</strain>
    </source>
</reference>
<dbReference type="InterPro" id="IPR006680">
    <property type="entry name" value="Amidohydro-rel"/>
</dbReference>
<sequence length="364" mass="39708">MDDHNHCCGHQHRRDFLRTLAVAAGGSIVAAGAAGEAQAKAKPQAPAAPRPGLRIDTHAHLWPVDYLDYLEKHGAPGVAIARNIRATDSEQDLQARFAMMDAAGVAKQVLSASPQILQTPDAAACATGARMINDTYADLVRRHPDRFLAYGAVPLPHVAEAIAEARRCIEQLGFAGIALTTLIANRTIADPAYLPFYAELDRLGAILYIHPTGCGTLSPMVNDFRLEWVVGAPFEDSLATLQLLKADIPHKFPNIRFHIAHLGGVVAFLMQRIEDNYTGWKAFPRSPTAELAKMWFDTANFHGPALRCIAETFGTERLMLGSDFPYFQDELYTRIVTYVEKSGLPDATAEAILSGNAHRLYGKG</sequence>
<gene>
    <name evidence="3" type="ORF">HRJ34_24390</name>
</gene>
<dbReference type="GO" id="GO:0016787">
    <property type="term" value="F:hydrolase activity"/>
    <property type="evidence" value="ECO:0007669"/>
    <property type="project" value="InterPro"/>
</dbReference>
<evidence type="ECO:0000313" key="3">
    <source>
        <dbReference type="EMBL" id="QTH21419.1"/>
    </source>
</evidence>
<dbReference type="InterPro" id="IPR032466">
    <property type="entry name" value="Metal_Hydrolase"/>
</dbReference>
<dbReference type="PANTHER" id="PTHR21240:SF28">
    <property type="entry name" value="ISO-OROTATE DECARBOXYLASE (EUROFUNG)"/>
    <property type="match status" value="1"/>
</dbReference>
<dbReference type="RefSeq" id="WP_208632696.1">
    <property type="nucleotide sequence ID" value="NZ_CP059319.1"/>
</dbReference>
<dbReference type="InterPro" id="IPR006311">
    <property type="entry name" value="TAT_signal"/>
</dbReference>
<dbReference type="Pfam" id="PF04909">
    <property type="entry name" value="Amidohydro_2"/>
    <property type="match status" value="1"/>
</dbReference>
<dbReference type="EMBL" id="CP059319">
    <property type="protein sequence ID" value="QTH21419.1"/>
    <property type="molecule type" value="Genomic_DNA"/>
</dbReference>
<evidence type="ECO:0000256" key="1">
    <source>
        <dbReference type="ARBA" id="ARBA00023239"/>
    </source>
</evidence>
<dbReference type="Proteomes" id="UP000664914">
    <property type="component" value="Chromosome"/>
</dbReference>
<proteinExistence type="predicted"/>
<accession>A0A975HF13</accession>